<evidence type="ECO:0000313" key="3">
    <source>
        <dbReference type="EMBL" id="NJC04274.1"/>
    </source>
</evidence>
<dbReference type="InterPro" id="IPR033856">
    <property type="entry name" value="Trp_halogen"/>
</dbReference>
<comment type="caution">
    <text evidence="3">The sequence shown here is derived from an EMBL/GenBank/DDBJ whole genome shotgun (WGS) entry which is preliminary data.</text>
</comment>
<dbReference type="InterPro" id="IPR006905">
    <property type="entry name" value="Flavin_halogenase"/>
</dbReference>
<keyword evidence="3" id="KW-0560">Oxidoreductase</keyword>
<feature type="binding site" evidence="2">
    <location>
        <position position="77"/>
    </location>
    <ligand>
        <name>7-chloro-L-tryptophan</name>
        <dbReference type="ChEBI" id="CHEBI:58713"/>
    </ligand>
</feature>
<evidence type="ECO:0000256" key="1">
    <source>
        <dbReference type="PIRSR" id="PIRSR011396-1"/>
    </source>
</evidence>
<feature type="binding site" evidence="2">
    <location>
        <position position="345"/>
    </location>
    <ligand>
        <name>FAD</name>
        <dbReference type="ChEBI" id="CHEBI:57692"/>
    </ligand>
</feature>
<dbReference type="GO" id="GO:0004497">
    <property type="term" value="F:monooxygenase activity"/>
    <property type="evidence" value="ECO:0007669"/>
    <property type="project" value="InterPro"/>
</dbReference>
<protein>
    <submittedName>
        <fullName evidence="3">Tryptophan halogenase</fullName>
        <ecNumber evidence="3">1.14.19.9</ecNumber>
    </submittedName>
</protein>
<dbReference type="PIRSF" id="PIRSF011396">
    <property type="entry name" value="Trp_halogenase"/>
    <property type="match status" value="1"/>
</dbReference>
<dbReference type="PANTHER" id="PTHR43747">
    <property type="entry name" value="FAD-BINDING PROTEIN"/>
    <property type="match status" value="1"/>
</dbReference>
<evidence type="ECO:0000313" key="4">
    <source>
        <dbReference type="Proteomes" id="UP000558192"/>
    </source>
</evidence>
<dbReference type="RefSeq" id="WP_168067119.1">
    <property type="nucleotide sequence ID" value="NZ_JAATJC010000001.1"/>
</dbReference>
<dbReference type="EC" id="1.14.19.9" evidence="3"/>
<keyword evidence="2" id="KW-0547">Nucleotide-binding</keyword>
<dbReference type="InterPro" id="IPR050816">
    <property type="entry name" value="Flavin-dep_Halogenase_NPB"/>
</dbReference>
<dbReference type="InterPro" id="IPR036188">
    <property type="entry name" value="FAD/NAD-bd_sf"/>
</dbReference>
<gene>
    <name evidence="3" type="ORF">GGQ97_000067</name>
</gene>
<sequence length="503" mass="55849">MQRISKVVIVGGGTAGWMSAALLGRTFGRTLDITLVESDEIGTVGVGEATIPPILVYNQALGIDEAEFLRETRGTIKLGIEFQNWGTLGHRYMHAFGDVGHYHGLSPFVHYFLRAKAAGLADRLGDYSLGERAAYAGRFGHLPRVPNTPLAGLNYAYHFDAGLYARYLRRIAEGHGVTRQEGLIQSVERDGESGHVQSVVLADGSRIEGELFLDCSGFRALLIGEAMGVDCQDWTHWLPADRAWAVPTENVGEPRPYTQSIAHQAGWQWRIPLQHRTGNGHVFASAFMGEDEARDVLLANLEGKPIAEPRLLKFTTGRRERFWEKNVVSIGLSSGFLEPLESTSIHLIQSAVVKLSTLFPDAGFDPAYADEFNRQMTAEFDGVRDFIILHYHANQRTDAPMWTACREMAVPDSLKDRIDLFRDTGRIFRHGRELFHEVGWLQVMLGQGIEPRRYDHMADALPQAELDAFLANLKTVMAGTVSRLPTHRQFLEGTGAKLEAVAA</sequence>
<dbReference type="GO" id="GO:0000166">
    <property type="term" value="F:nucleotide binding"/>
    <property type="evidence" value="ECO:0007669"/>
    <property type="project" value="UniProtKB-KW"/>
</dbReference>
<dbReference type="AlphaFoldDB" id="A0A7X5Y319"/>
<proteinExistence type="predicted"/>
<feature type="active site" evidence="1">
    <location>
        <position position="77"/>
    </location>
</feature>
<feature type="binding site" evidence="2">
    <location>
        <position position="341"/>
    </location>
    <ligand>
        <name>L-tryptophan</name>
        <dbReference type="ChEBI" id="CHEBI:57912"/>
    </ligand>
</feature>
<organism evidence="3 4">
    <name type="scientific">Sphingomonas kaistensis</name>
    <dbReference type="NCBI Taxonomy" id="298708"/>
    <lineage>
        <taxon>Bacteria</taxon>
        <taxon>Pseudomonadati</taxon>
        <taxon>Pseudomonadota</taxon>
        <taxon>Alphaproteobacteria</taxon>
        <taxon>Sphingomonadales</taxon>
        <taxon>Sphingomonadaceae</taxon>
        <taxon>Sphingomonas</taxon>
    </lineage>
</organism>
<dbReference type="EMBL" id="JAATJC010000001">
    <property type="protein sequence ID" value="NJC04274.1"/>
    <property type="molecule type" value="Genomic_DNA"/>
</dbReference>
<evidence type="ECO:0000256" key="2">
    <source>
        <dbReference type="PIRSR" id="PIRSR011396-2"/>
    </source>
</evidence>
<keyword evidence="2" id="KW-0285">Flavoprotein</keyword>
<dbReference type="Gene3D" id="3.50.50.60">
    <property type="entry name" value="FAD/NAD(P)-binding domain"/>
    <property type="match status" value="1"/>
</dbReference>
<name>A0A7X5Y319_9SPHN</name>
<keyword evidence="2" id="KW-0274">FAD</keyword>
<dbReference type="Proteomes" id="UP000558192">
    <property type="component" value="Unassembled WGS sequence"/>
</dbReference>
<keyword evidence="4" id="KW-1185">Reference proteome</keyword>
<dbReference type="SUPFAM" id="SSF51905">
    <property type="entry name" value="FAD/NAD(P)-binding domain"/>
    <property type="match status" value="1"/>
</dbReference>
<feature type="binding site" evidence="2">
    <location>
        <position position="332"/>
    </location>
    <ligand>
        <name>FAD</name>
        <dbReference type="ChEBI" id="CHEBI:57692"/>
    </ligand>
</feature>
<dbReference type="Pfam" id="PF04820">
    <property type="entry name" value="Trp_halogenase"/>
    <property type="match status" value="1"/>
</dbReference>
<feature type="binding site" evidence="2">
    <location>
        <begin position="12"/>
        <end position="15"/>
    </location>
    <ligand>
        <name>FAD</name>
        <dbReference type="ChEBI" id="CHEBI:57692"/>
    </ligand>
</feature>
<dbReference type="PANTHER" id="PTHR43747:SF4">
    <property type="entry name" value="FLAVIN-DEPENDENT TRYPTOPHAN HALOGENASE"/>
    <property type="match status" value="1"/>
</dbReference>
<accession>A0A7X5Y319</accession>
<reference evidence="3 4" key="1">
    <citation type="submission" date="2020-03" db="EMBL/GenBank/DDBJ databases">
        <title>Genomic Encyclopedia of Type Strains, Phase IV (KMG-IV): sequencing the most valuable type-strain genomes for metagenomic binning, comparative biology and taxonomic classification.</title>
        <authorList>
            <person name="Goeker M."/>
        </authorList>
    </citation>
    <scope>NUCLEOTIDE SEQUENCE [LARGE SCALE GENOMIC DNA]</scope>
    <source>
        <strain evidence="3 4">DSM 16846</strain>
    </source>
</reference>